<evidence type="ECO:0000256" key="7">
    <source>
        <dbReference type="SAM" id="Phobius"/>
    </source>
</evidence>
<evidence type="ECO:0000256" key="2">
    <source>
        <dbReference type="ARBA" id="ARBA00006228"/>
    </source>
</evidence>
<dbReference type="PANTHER" id="PTHR34584:SF1">
    <property type="entry name" value="NA(+)_H(+) ANTIPORTER SUBUNIT E1"/>
    <property type="match status" value="1"/>
</dbReference>
<evidence type="ECO:0000256" key="3">
    <source>
        <dbReference type="ARBA" id="ARBA00022475"/>
    </source>
</evidence>
<reference evidence="8 9" key="1">
    <citation type="journal article" date="2020" name="Microorganisms">
        <title>Osmotic Adaptation and Compatible Solute Biosynthesis of Phototrophic Bacteria as Revealed from Genome Analyses.</title>
        <authorList>
            <person name="Imhoff J.F."/>
            <person name="Rahn T."/>
            <person name="Kunzel S."/>
            <person name="Keller A."/>
            <person name="Neulinger S.C."/>
        </authorList>
    </citation>
    <scope>NUCLEOTIDE SEQUENCE [LARGE SCALE GENOMIC DNA]</scope>
    <source>
        <strain evidence="8 9">DSM 6210</strain>
    </source>
</reference>
<gene>
    <name evidence="8" type="ORF">CKO31_05185</name>
</gene>
<evidence type="ECO:0000256" key="1">
    <source>
        <dbReference type="ARBA" id="ARBA00004651"/>
    </source>
</evidence>
<dbReference type="RefSeq" id="WP_200234700.1">
    <property type="nucleotide sequence ID" value="NZ_NRRV01000008.1"/>
</dbReference>
<organism evidence="8 9">
    <name type="scientific">Thiohalocapsa halophila</name>
    <dbReference type="NCBI Taxonomy" id="69359"/>
    <lineage>
        <taxon>Bacteria</taxon>
        <taxon>Pseudomonadati</taxon>
        <taxon>Pseudomonadota</taxon>
        <taxon>Gammaproteobacteria</taxon>
        <taxon>Chromatiales</taxon>
        <taxon>Chromatiaceae</taxon>
        <taxon>Thiohalocapsa</taxon>
    </lineage>
</organism>
<dbReference type="InterPro" id="IPR002758">
    <property type="entry name" value="Cation_antiport_E"/>
</dbReference>
<keyword evidence="9" id="KW-1185">Reference proteome</keyword>
<dbReference type="PIRSF" id="PIRSF019239">
    <property type="entry name" value="MrpE"/>
    <property type="match status" value="1"/>
</dbReference>
<accession>A0ABS1CF60</accession>
<sequence length="165" mass="18663">MLRRLLPHPLLTVALALTWLLLVNSVTTGQALVGLLLGWAIPVFTRRFWPDRVRIARPWWLVFFLIKVLWDILVANVAVAALILGGRRFARPAFVPVPLELRTELAISILANTISLTPGTVSAWLSPDRKTLMVHGLRVSDPEALVQEIKTRYERPLIYIFEPPC</sequence>
<comment type="subcellular location">
    <subcellularLocation>
        <location evidence="1">Cell membrane</location>
        <topology evidence="1">Multi-pass membrane protein</topology>
    </subcellularLocation>
</comment>
<evidence type="ECO:0000313" key="9">
    <source>
        <dbReference type="Proteomes" id="UP000748752"/>
    </source>
</evidence>
<keyword evidence="4 7" id="KW-0812">Transmembrane</keyword>
<comment type="caution">
    <text evidence="8">The sequence shown here is derived from an EMBL/GenBank/DDBJ whole genome shotgun (WGS) entry which is preliminary data.</text>
</comment>
<evidence type="ECO:0000256" key="6">
    <source>
        <dbReference type="ARBA" id="ARBA00023136"/>
    </source>
</evidence>
<feature type="transmembrane region" description="Helical" evidence="7">
    <location>
        <begin position="59"/>
        <end position="84"/>
    </location>
</feature>
<comment type="similarity">
    <text evidence="2">Belongs to the CPA3 antiporters (TC 2.A.63) subunit E family.</text>
</comment>
<dbReference type="Pfam" id="PF01899">
    <property type="entry name" value="MNHE"/>
    <property type="match status" value="1"/>
</dbReference>
<keyword evidence="5 7" id="KW-1133">Transmembrane helix</keyword>
<dbReference type="NCBIfam" id="NF006518">
    <property type="entry name" value="PRK08965.1-2"/>
    <property type="match status" value="1"/>
</dbReference>
<dbReference type="EMBL" id="NRRV01000008">
    <property type="protein sequence ID" value="MBK1630144.1"/>
    <property type="molecule type" value="Genomic_DNA"/>
</dbReference>
<keyword evidence="3" id="KW-1003">Cell membrane</keyword>
<dbReference type="Proteomes" id="UP000748752">
    <property type="component" value="Unassembled WGS sequence"/>
</dbReference>
<evidence type="ECO:0000313" key="8">
    <source>
        <dbReference type="EMBL" id="MBK1630144.1"/>
    </source>
</evidence>
<protein>
    <submittedName>
        <fullName evidence="8">Na+/H+ antiporter subunit E</fullName>
    </submittedName>
</protein>
<keyword evidence="6 7" id="KW-0472">Membrane</keyword>
<evidence type="ECO:0000256" key="5">
    <source>
        <dbReference type="ARBA" id="ARBA00022989"/>
    </source>
</evidence>
<dbReference type="PANTHER" id="PTHR34584">
    <property type="entry name" value="NA(+)/H(+) ANTIPORTER SUBUNIT E1"/>
    <property type="match status" value="1"/>
</dbReference>
<name>A0ABS1CF60_9GAMM</name>
<evidence type="ECO:0000256" key="4">
    <source>
        <dbReference type="ARBA" id="ARBA00022692"/>
    </source>
</evidence>
<proteinExistence type="inferred from homology"/>